<gene>
    <name evidence="1" type="ORF">F7D95_11770</name>
</gene>
<reference evidence="2" key="1">
    <citation type="submission" date="2019-09" db="EMBL/GenBank/DDBJ databases">
        <title>Distinct polysaccharide growth profiles of human intestinal Prevotella copri isolates.</title>
        <authorList>
            <person name="Fehlner-Peach H."/>
            <person name="Magnabosco C."/>
            <person name="Raghavan V."/>
            <person name="Scher J.U."/>
            <person name="Tett A."/>
            <person name="Cox L.M."/>
            <person name="Gottsegen C."/>
            <person name="Watters A."/>
            <person name="Wiltshire- Gordon J.D."/>
            <person name="Segata N."/>
            <person name="Bonneau R."/>
            <person name="Littman D.R."/>
        </authorList>
    </citation>
    <scope>NUCLEOTIDE SEQUENCE [LARGE SCALE GENOMIC DNA]</scope>
    <source>
        <strain evidence="2">iAQ1179</strain>
    </source>
</reference>
<dbReference type="EMBL" id="VZCW01000302">
    <property type="protein sequence ID" value="MQN13463.1"/>
    <property type="molecule type" value="Genomic_DNA"/>
</dbReference>
<dbReference type="AlphaFoldDB" id="A0AA90UGD7"/>
<name>A0AA90UGD7_9BACT</name>
<evidence type="ECO:0000313" key="1">
    <source>
        <dbReference type="EMBL" id="MQN13463.1"/>
    </source>
</evidence>
<sequence>MGKPIGVADYQLIVPKEKLQKVLTDEIKAFSEEKGKKIN</sequence>
<evidence type="ECO:0000313" key="2">
    <source>
        <dbReference type="Proteomes" id="UP000442105"/>
    </source>
</evidence>
<dbReference type="Proteomes" id="UP000442105">
    <property type="component" value="Unassembled WGS sequence"/>
</dbReference>
<comment type="caution">
    <text evidence="1">The sequence shown here is derived from an EMBL/GenBank/DDBJ whole genome shotgun (WGS) entry which is preliminary data.</text>
</comment>
<accession>A0AA90UGD7</accession>
<organism evidence="1 2">
    <name type="scientific">Segatella copri</name>
    <dbReference type="NCBI Taxonomy" id="165179"/>
    <lineage>
        <taxon>Bacteria</taxon>
        <taxon>Pseudomonadati</taxon>
        <taxon>Bacteroidota</taxon>
        <taxon>Bacteroidia</taxon>
        <taxon>Bacteroidales</taxon>
        <taxon>Prevotellaceae</taxon>
        <taxon>Segatella</taxon>
    </lineage>
</organism>
<proteinExistence type="predicted"/>
<protein>
    <submittedName>
        <fullName evidence="1">DUF1016 domain-containing protein</fullName>
    </submittedName>
</protein>